<reference evidence="9" key="1">
    <citation type="submission" date="2016-02" db="EMBL/GenBank/DDBJ databases">
        <title>Paenibacillus sp. LPB0068, isolated from Crassostrea gigas.</title>
        <authorList>
            <person name="Shin S.-K."/>
            <person name="Yi H."/>
        </authorList>
    </citation>
    <scope>NUCLEOTIDE SEQUENCE [LARGE SCALE GENOMIC DNA]</scope>
    <source>
        <strain evidence="9">KCTC 23969</strain>
    </source>
</reference>
<dbReference type="Gene3D" id="3.90.550.10">
    <property type="entry name" value="Spore Coat Polysaccharide Biosynthesis Protein SpsA, Chain A"/>
    <property type="match status" value="1"/>
</dbReference>
<dbReference type="EMBL" id="LSFL01000003">
    <property type="protein sequence ID" value="OBY67664.1"/>
    <property type="molecule type" value="Genomic_DNA"/>
</dbReference>
<comment type="subcellular location">
    <subcellularLocation>
        <location evidence="1">Membrane</location>
        <topology evidence="1">Multi-pass membrane protein</topology>
    </subcellularLocation>
</comment>
<keyword evidence="4 7" id="KW-0812">Transmembrane</keyword>
<feature type="transmembrane region" description="Helical" evidence="7">
    <location>
        <begin position="53"/>
        <end position="75"/>
    </location>
</feature>
<gene>
    <name evidence="8" type="ORF">LPB301_01635</name>
</gene>
<evidence type="ECO:0000256" key="4">
    <source>
        <dbReference type="ARBA" id="ARBA00022692"/>
    </source>
</evidence>
<dbReference type="KEGG" id="prn:BW723_07855"/>
<dbReference type="InterPro" id="IPR050321">
    <property type="entry name" value="Glycosyltr_2/OpgH_subfam"/>
</dbReference>
<dbReference type="Pfam" id="PF13641">
    <property type="entry name" value="Glyco_tranf_2_3"/>
    <property type="match status" value="1"/>
</dbReference>
<feature type="transmembrane region" description="Helical" evidence="7">
    <location>
        <begin position="371"/>
        <end position="390"/>
    </location>
</feature>
<dbReference type="RefSeq" id="WP_068356442.1">
    <property type="nucleotide sequence ID" value="NZ_CP019337.1"/>
</dbReference>
<feature type="transmembrane region" description="Helical" evidence="7">
    <location>
        <begin position="21"/>
        <end position="41"/>
    </location>
</feature>
<dbReference type="GO" id="GO:0016758">
    <property type="term" value="F:hexosyltransferase activity"/>
    <property type="evidence" value="ECO:0007669"/>
    <property type="project" value="TreeGrafter"/>
</dbReference>
<proteinExistence type="predicted"/>
<keyword evidence="5 7" id="KW-1133">Transmembrane helix</keyword>
<keyword evidence="2" id="KW-0328">Glycosyltransferase</keyword>
<comment type="caution">
    <text evidence="8">The sequence shown here is derived from an EMBL/GenBank/DDBJ whole genome shotgun (WGS) entry which is preliminary data.</text>
</comment>
<evidence type="ECO:0000256" key="2">
    <source>
        <dbReference type="ARBA" id="ARBA00022676"/>
    </source>
</evidence>
<keyword evidence="6 7" id="KW-0472">Membrane</keyword>
<evidence type="ECO:0000313" key="9">
    <source>
        <dbReference type="Proteomes" id="UP000092612"/>
    </source>
</evidence>
<dbReference type="GO" id="GO:0005886">
    <property type="term" value="C:plasma membrane"/>
    <property type="evidence" value="ECO:0007669"/>
    <property type="project" value="TreeGrafter"/>
</dbReference>
<keyword evidence="3" id="KW-0808">Transferase</keyword>
<dbReference type="AlphaFoldDB" id="A0A1B8U708"/>
<evidence type="ECO:0000256" key="5">
    <source>
        <dbReference type="ARBA" id="ARBA00022989"/>
    </source>
</evidence>
<evidence type="ECO:0000256" key="1">
    <source>
        <dbReference type="ARBA" id="ARBA00004141"/>
    </source>
</evidence>
<dbReference type="InterPro" id="IPR029044">
    <property type="entry name" value="Nucleotide-diphossugar_trans"/>
</dbReference>
<organism evidence="8 9">
    <name type="scientific">Polaribacter reichenbachii</name>
    <dbReference type="NCBI Taxonomy" id="996801"/>
    <lineage>
        <taxon>Bacteria</taxon>
        <taxon>Pseudomonadati</taxon>
        <taxon>Bacteroidota</taxon>
        <taxon>Flavobacteriia</taxon>
        <taxon>Flavobacteriales</taxon>
        <taxon>Flavobacteriaceae</taxon>
    </lineage>
</organism>
<feature type="transmembrane region" description="Helical" evidence="7">
    <location>
        <begin position="411"/>
        <end position="430"/>
    </location>
</feature>
<evidence type="ECO:0000256" key="3">
    <source>
        <dbReference type="ARBA" id="ARBA00022679"/>
    </source>
</evidence>
<dbReference type="Proteomes" id="UP000092612">
    <property type="component" value="Unassembled WGS sequence"/>
</dbReference>
<evidence type="ECO:0000313" key="8">
    <source>
        <dbReference type="EMBL" id="OBY67664.1"/>
    </source>
</evidence>
<feature type="transmembrane region" description="Helical" evidence="7">
    <location>
        <begin position="450"/>
        <end position="470"/>
    </location>
</feature>
<dbReference type="STRING" id="996801.BW723_07855"/>
<keyword evidence="9" id="KW-1185">Reference proteome</keyword>
<dbReference type="PANTHER" id="PTHR43867">
    <property type="entry name" value="CELLULOSE SYNTHASE CATALYTIC SUBUNIT A [UDP-FORMING]"/>
    <property type="match status" value="1"/>
</dbReference>
<dbReference type="OrthoDB" id="9802773at2"/>
<evidence type="ECO:0008006" key="10">
    <source>
        <dbReference type="Google" id="ProtNLM"/>
    </source>
</evidence>
<feature type="transmembrane region" description="Helical" evidence="7">
    <location>
        <begin position="342"/>
        <end position="365"/>
    </location>
</feature>
<dbReference type="SUPFAM" id="SSF53448">
    <property type="entry name" value="Nucleotide-diphospho-sugar transferases"/>
    <property type="match status" value="1"/>
</dbReference>
<accession>A0A1B8U708</accession>
<protein>
    <recommendedName>
        <fullName evidence="10">Integral membrane glycosyltransferase</fullName>
    </recommendedName>
</protein>
<dbReference type="PANTHER" id="PTHR43867:SF2">
    <property type="entry name" value="CELLULOSE SYNTHASE CATALYTIC SUBUNIT A [UDP-FORMING]"/>
    <property type="match status" value="1"/>
</dbReference>
<feature type="transmembrane region" description="Helical" evidence="7">
    <location>
        <begin position="491"/>
        <end position="510"/>
    </location>
</feature>
<dbReference type="CDD" id="cd06421">
    <property type="entry name" value="CESA_CelA_like"/>
    <property type="match status" value="1"/>
</dbReference>
<name>A0A1B8U708_9FLAO</name>
<evidence type="ECO:0000256" key="7">
    <source>
        <dbReference type="SAM" id="Phobius"/>
    </source>
</evidence>
<evidence type="ECO:0000256" key="6">
    <source>
        <dbReference type="ARBA" id="ARBA00023136"/>
    </source>
</evidence>
<sequence length="537" mass="61277">MSAKLHDDLWKFKEAKKVTSIDKAVFLGLTIAGFISMFNLMEWWFRAEHVENLFLFIILSLFFGYGIIRVALIWINYLRIQKPEKVPTPDKNLSVAVFTTSSPGEPLSMFENTFKALQNLNYPHTTYLLDDTEDIAFKELAEQYGVVWLELVNIPGAKAGKVNEALKKTNEDYILVLDPDHIVFPNFLDQTLGFFQDEKVGFVQVSQGYYNMFRSLTAQGAAEQTYTFYGPTQMGLFGYGGAVAIGANCTFRRKALESIGGHATGLSEDLNTSIRIHSKGWKSIYNPVIVSRGLVPEDFTSYCKQQLKWARGVYEMLFDEFPKASKGLTFWQKISYISIGTYYLVGPMTAFFIFVPMLFFATKIIPASMDFSEFLILGSPIILIAILIYAHAQSFFCDKKTERGIHWRGMVLKYSCWPVYTYAFYLSIINKKVPYIPTAKVAVKGFMSPFVKPLIIYCILFILMLVGVYIERRYYISQSELILTAEKTWGMIGFAMIAFLQFIGGIVAAYKSLFIKAENAWNRITITDDKKFKIKNN</sequence>